<dbReference type="AlphaFoldDB" id="A0A1N6N0R7"/>
<dbReference type="Proteomes" id="UP000196435">
    <property type="component" value="Unassembled WGS sequence"/>
</dbReference>
<evidence type="ECO:0000259" key="1">
    <source>
        <dbReference type="Pfam" id="PF07515"/>
    </source>
</evidence>
<gene>
    <name evidence="2" type="ORF">XIS1_740011</name>
</gene>
<reference evidence="3" key="1">
    <citation type="submission" date="2016-12" db="EMBL/GenBank/DDBJ databases">
        <authorList>
            <person name="Gaudriault S."/>
        </authorList>
    </citation>
    <scope>NUCLEOTIDE SEQUENCE [LARGE SCALE GENOMIC DNA]</scope>
    <source>
        <strain evidence="3">HGB1681 (deposited as PTA-6826 in the American Type Culture Collection)</strain>
    </source>
</reference>
<dbReference type="EMBL" id="FTLG01000219">
    <property type="protein sequence ID" value="SIP74660.1"/>
    <property type="molecule type" value="Genomic_DNA"/>
</dbReference>
<organism evidence="2 3">
    <name type="scientific">Xenorhabdus innexi</name>
    <dbReference type="NCBI Taxonomy" id="290109"/>
    <lineage>
        <taxon>Bacteria</taxon>
        <taxon>Pseudomonadati</taxon>
        <taxon>Pseudomonadota</taxon>
        <taxon>Gammaproteobacteria</taxon>
        <taxon>Enterobacterales</taxon>
        <taxon>Morganellaceae</taxon>
        <taxon>Xenorhabdus</taxon>
    </lineage>
</organism>
<dbReference type="Gene3D" id="1.10.10.10">
    <property type="entry name" value="Winged helix-like DNA-binding domain superfamily/Winged helix DNA-binding domain"/>
    <property type="match status" value="1"/>
</dbReference>
<evidence type="ECO:0000313" key="2">
    <source>
        <dbReference type="EMBL" id="SIP74660.1"/>
    </source>
</evidence>
<dbReference type="Gene3D" id="1.10.3210.40">
    <property type="match status" value="1"/>
</dbReference>
<feature type="domain" description="Putative conjugal transfer nickase/helicase TraI C-terminal" evidence="1">
    <location>
        <begin position="309"/>
        <end position="431"/>
    </location>
</feature>
<dbReference type="Gene3D" id="2.40.10.200">
    <property type="entry name" value="STY4665 C-terminal domain-like"/>
    <property type="match status" value="1"/>
</dbReference>
<dbReference type="SUPFAM" id="SSF46785">
    <property type="entry name" value="Winged helix' DNA-binding domain"/>
    <property type="match status" value="1"/>
</dbReference>
<protein>
    <recommendedName>
        <fullName evidence="1">Putative conjugal transfer nickase/helicase TraI C-terminal domain-containing protein</fullName>
    </recommendedName>
</protein>
<name>A0A1N6N0R7_9GAMM</name>
<proteinExistence type="predicted"/>
<accession>A0A1N6N0R7</accession>
<dbReference type="InterPro" id="IPR011093">
    <property type="entry name" value="TraI_2_C"/>
</dbReference>
<dbReference type="InterPro" id="IPR036388">
    <property type="entry name" value="WH-like_DNA-bd_sf"/>
</dbReference>
<sequence>MGICQGNFHGHNLDLIGRKNQAASITMGIDRLCWMSGIVTPNKAYRFRFKPDSSNIEELRPVSGGLMSYTLLPEKAIYWLSETPEALQALMHCVAGKWEGGKGVSDLIDEAISKLPNLSLPQIITPKLQNELNDVPEKTLDISDLKNSEGFNDISLILNGENTKSEVDKVQENIQNVEIMSLGSAFSKVNSTEKELSGLEDTFSTVSAEESISDDLKAVMTLLDIKEDIETQHNHNIKLSFNDVTEHQFDDKVNLSEDKMYDSSLIENKSIEIIGKNVILVGDEDRNTEEEYINMEKQEQGEGVPLKMKFWQWLKQGLQAEQIEFNTANAKIHCVAGFLFLQTPAIFFLFLRQHPELPVDHKQLLSAFESLNVHRVEKKGNRRKRHYTCKIYPNPINEETRKNNKFIRASGYLIKLSLIFVRNPPPDSSYVDFTSE</sequence>
<evidence type="ECO:0000313" key="3">
    <source>
        <dbReference type="Proteomes" id="UP000196435"/>
    </source>
</evidence>
<dbReference type="InterPro" id="IPR036390">
    <property type="entry name" value="WH_DNA-bd_sf"/>
</dbReference>
<dbReference type="Pfam" id="PF07515">
    <property type="entry name" value="TraI_2_C"/>
    <property type="match status" value="1"/>
</dbReference>